<keyword evidence="6" id="KW-1185">Reference proteome</keyword>
<dbReference type="AlphaFoldDB" id="L8H271"/>
<dbReference type="SMART" id="SM00239">
    <property type="entry name" value="C2"/>
    <property type="match status" value="2"/>
</dbReference>
<gene>
    <name evidence="5" type="ORF">ACA1_270700</name>
</gene>
<dbReference type="GeneID" id="14920363"/>
<name>L8H271_ACACF</name>
<evidence type="ECO:0000313" key="6">
    <source>
        <dbReference type="Proteomes" id="UP000011083"/>
    </source>
</evidence>
<dbReference type="InterPro" id="IPR000008">
    <property type="entry name" value="C2_dom"/>
</dbReference>
<feature type="domain" description="C2" evidence="3">
    <location>
        <begin position="146"/>
        <end position="265"/>
    </location>
</feature>
<dbReference type="PANTHER" id="PTHR10194:SF60">
    <property type="entry name" value="RAS GTPASE-ACTIVATING PROTEIN RASKOL"/>
    <property type="match status" value="1"/>
</dbReference>
<evidence type="ECO:0000313" key="5">
    <source>
        <dbReference type="EMBL" id="ELR19574.1"/>
    </source>
</evidence>
<accession>L8H271</accession>
<reference evidence="5 6" key="1">
    <citation type="journal article" date="2013" name="Genome Biol.">
        <title>Genome of Acanthamoeba castellanii highlights extensive lateral gene transfer and early evolution of tyrosine kinase signaling.</title>
        <authorList>
            <person name="Clarke M."/>
            <person name="Lohan A.J."/>
            <person name="Liu B."/>
            <person name="Lagkouvardos I."/>
            <person name="Roy S."/>
            <person name="Zafar N."/>
            <person name="Bertelli C."/>
            <person name="Schilde C."/>
            <person name="Kianianmomeni A."/>
            <person name="Burglin T.R."/>
            <person name="Frech C."/>
            <person name="Turcotte B."/>
            <person name="Kopec K.O."/>
            <person name="Synnott J.M."/>
            <person name="Choo C."/>
            <person name="Paponov I."/>
            <person name="Finkler A."/>
            <person name="Soon Heng Tan C."/>
            <person name="Hutchins A.P."/>
            <person name="Weinmeier T."/>
            <person name="Rattei T."/>
            <person name="Chu J.S."/>
            <person name="Gimenez G."/>
            <person name="Irimia M."/>
            <person name="Rigden D.J."/>
            <person name="Fitzpatrick D.A."/>
            <person name="Lorenzo-Morales J."/>
            <person name="Bateman A."/>
            <person name="Chiu C.H."/>
            <person name="Tang P."/>
            <person name="Hegemann P."/>
            <person name="Fromm H."/>
            <person name="Raoult D."/>
            <person name="Greub G."/>
            <person name="Miranda-Saavedra D."/>
            <person name="Chen N."/>
            <person name="Nash P."/>
            <person name="Ginger M.L."/>
            <person name="Horn M."/>
            <person name="Schaap P."/>
            <person name="Caler L."/>
            <person name="Loftus B."/>
        </authorList>
    </citation>
    <scope>NUCLEOTIDE SEQUENCE [LARGE SCALE GENOMIC DNA]</scope>
    <source>
        <strain evidence="5 6">Neff</strain>
    </source>
</reference>
<organism evidence="5 6">
    <name type="scientific">Acanthamoeba castellanii (strain ATCC 30010 / Neff)</name>
    <dbReference type="NCBI Taxonomy" id="1257118"/>
    <lineage>
        <taxon>Eukaryota</taxon>
        <taxon>Amoebozoa</taxon>
        <taxon>Discosea</taxon>
        <taxon>Longamoebia</taxon>
        <taxon>Centramoebida</taxon>
        <taxon>Acanthamoebidae</taxon>
        <taxon>Acanthamoeba</taxon>
    </lineage>
</organism>
<dbReference type="SUPFAM" id="SSF49562">
    <property type="entry name" value="C2 domain (Calcium/lipid-binding domain, CaLB)"/>
    <property type="match status" value="2"/>
</dbReference>
<dbReference type="GO" id="GO:0005096">
    <property type="term" value="F:GTPase activator activity"/>
    <property type="evidence" value="ECO:0007669"/>
    <property type="project" value="UniProtKB-KW"/>
</dbReference>
<dbReference type="InterPro" id="IPR008936">
    <property type="entry name" value="Rho_GTPase_activation_prot"/>
</dbReference>
<dbReference type="Gene3D" id="2.60.40.150">
    <property type="entry name" value="C2 domain"/>
    <property type="match status" value="2"/>
</dbReference>
<evidence type="ECO:0000259" key="4">
    <source>
        <dbReference type="PROSITE" id="PS50018"/>
    </source>
</evidence>
<sequence>MLLRKASSALVRTKATAETTQIKKKIKSQEEARTHAQVWISVCEARELPRMDVGGKSDGYVIVQAGHHHYRTRTIWKNLNPFWGDDLKFDVTDGDMKEILFTIWDQDNHLQDDIIGCVRIPLEDIKDQLLHEKFHPIQPMSEKEFVAGDVKLRLTYSPPKGDTDGTLTVLVKKARNLAVKDANGLSDPYVKLRLGGQKKKTKVVKKNLSPVWDEEFTFKVPAKGGDTNLQVAVWDWDMISSSDFMGELSIPLHDLPADQPLSKWFLLAASAEESKEDGDEESKKKSKKKLGDLRVKIKYTEQKLLPLSVYSDLLQMLMEEEELLSWLYDYTKEAGILSSTLVSVFYSQGKATQLLHYLTKKEILSTKSAGVIFRGNTLATKCVDAFMKLIGSSYLHRVLKEHIAAISEDKKSCEVDPSKVEKGENVGHNMAHLRETAEKITEDIFASADLVPAQFREVFHGIQTTILEQWPEDETSRYTAVSGFLFLRFFNPAILGPKLFGLLDTFPSFVASRTFTLLSKILQNLANLIEFGQKEPFLADMNQYILAKKGDMKRFLDTVSSPTFGRLVAVLDAIGRSQFSPRPSAGASSSGSGGFRPATASGTGPRSRRG</sequence>
<dbReference type="Pfam" id="PF00616">
    <property type="entry name" value="RasGAP"/>
    <property type="match status" value="2"/>
</dbReference>
<dbReference type="PANTHER" id="PTHR10194">
    <property type="entry name" value="RAS GTPASE-ACTIVATING PROTEINS"/>
    <property type="match status" value="1"/>
</dbReference>
<dbReference type="PROSITE" id="PS00509">
    <property type="entry name" value="RAS_GTPASE_ACTIV_1"/>
    <property type="match status" value="1"/>
</dbReference>
<proteinExistence type="predicted"/>
<dbReference type="SMART" id="SM00323">
    <property type="entry name" value="RasGAP"/>
    <property type="match status" value="1"/>
</dbReference>
<dbReference type="InterPro" id="IPR001936">
    <property type="entry name" value="RasGAP_dom"/>
</dbReference>
<dbReference type="InterPro" id="IPR023152">
    <property type="entry name" value="RasGAP_CS"/>
</dbReference>
<dbReference type="PROSITE" id="PS50018">
    <property type="entry name" value="RAS_GTPASE_ACTIV_2"/>
    <property type="match status" value="1"/>
</dbReference>
<evidence type="ECO:0000256" key="1">
    <source>
        <dbReference type="ARBA" id="ARBA00022468"/>
    </source>
</evidence>
<dbReference type="InterPro" id="IPR039360">
    <property type="entry name" value="Ras_GTPase"/>
</dbReference>
<feature type="compositionally biased region" description="Low complexity" evidence="2">
    <location>
        <begin position="579"/>
        <end position="598"/>
    </location>
</feature>
<dbReference type="Proteomes" id="UP000011083">
    <property type="component" value="Unassembled WGS sequence"/>
</dbReference>
<dbReference type="PROSITE" id="PS50004">
    <property type="entry name" value="C2"/>
    <property type="match status" value="2"/>
</dbReference>
<dbReference type="Pfam" id="PF00168">
    <property type="entry name" value="C2"/>
    <property type="match status" value="2"/>
</dbReference>
<feature type="domain" description="Ras-GAP" evidence="4">
    <location>
        <begin position="333"/>
        <end position="527"/>
    </location>
</feature>
<dbReference type="InterPro" id="IPR035892">
    <property type="entry name" value="C2_domain_sf"/>
</dbReference>
<protein>
    <submittedName>
        <fullName evidence="5">GTPase-activator protein for Ras family GTPase</fullName>
    </submittedName>
</protein>
<keyword evidence="1" id="KW-0343">GTPase activation</keyword>
<dbReference type="RefSeq" id="XP_004341660.1">
    <property type="nucleotide sequence ID" value="XM_004341612.1"/>
</dbReference>
<feature type="region of interest" description="Disordered" evidence="2">
    <location>
        <begin position="578"/>
        <end position="610"/>
    </location>
</feature>
<evidence type="ECO:0000256" key="2">
    <source>
        <dbReference type="SAM" id="MobiDB-lite"/>
    </source>
</evidence>
<dbReference type="OrthoDB" id="1562946at2759"/>
<dbReference type="OMA" id="FLHYSKI"/>
<dbReference type="SUPFAM" id="SSF48350">
    <property type="entry name" value="GTPase activation domain, GAP"/>
    <property type="match status" value="1"/>
</dbReference>
<dbReference type="KEGG" id="acan:ACA1_270700"/>
<dbReference type="Gene3D" id="1.10.506.10">
    <property type="entry name" value="GTPase Activation - p120gap, domain 1"/>
    <property type="match status" value="2"/>
</dbReference>
<dbReference type="PRINTS" id="PR00360">
    <property type="entry name" value="C2DOMAIN"/>
</dbReference>
<dbReference type="CDD" id="cd00030">
    <property type="entry name" value="C2"/>
    <property type="match status" value="1"/>
</dbReference>
<dbReference type="VEuPathDB" id="AmoebaDB:ACA1_270700"/>
<feature type="domain" description="C2" evidence="3">
    <location>
        <begin position="18"/>
        <end position="135"/>
    </location>
</feature>
<evidence type="ECO:0000259" key="3">
    <source>
        <dbReference type="PROSITE" id="PS50004"/>
    </source>
</evidence>
<dbReference type="EMBL" id="KB007933">
    <property type="protein sequence ID" value="ELR19574.1"/>
    <property type="molecule type" value="Genomic_DNA"/>
</dbReference>